<dbReference type="GO" id="GO:0005634">
    <property type="term" value="C:nucleus"/>
    <property type="evidence" value="ECO:0007669"/>
    <property type="project" value="TreeGrafter"/>
</dbReference>
<evidence type="ECO:0000256" key="6">
    <source>
        <dbReference type="SAM" id="MobiDB-lite"/>
    </source>
</evidence>
<dbReference type="InterPro" id="IPR031315">
    <property type="entry name" value="LNS2/PITP"/>
</dbReference>
<evidence type="ECO:0000256" key="5">
    <source>
        <dbReference type="ARBA" id="ARBA00022801"/>
    </source>
</evidence>
<organism evidence="8 9">
    <name type="scientific">Elysia crispata</name>
    <name type="common">lettuce slug</name>
    <dbReference type="NCBI Taxonomy" id="231223"/>
    <lineage>
        <taxon>Eukaryota</taxon>
        <taxon>Metazoa</taxon>
        <taxon>Spiralia</taxon>
        <taxon>Lophotrochozoa</taxon>
        <taxon>Mollusca</taxon>
        <taxon>Gastropoda</taxon>
        <taxon>Heterobranchia</taxon>
        <taxon>Euthyneura</taxon>
        <taxon>Panpulmonata</taxon>
        <taxon>Sacoglossa</taxon>
        <taxon>Placobranchoidea</taxon>
        <taxon>Plakobranchidae</taxon>
        <taxon>Elysia</taxon>
    </lineage>
</organism>
<dbReference type="PANTHER" id="PTHR12181">
    <property type="entry name" value="LIPIN"/>
    <property type="match status" value="1"/>
</dbReference>
<evidence type="ECO:0000256" key="3">
    <source>
        <dbReference type="ARBA" id="ARBA00005476"/>
    </source>
</evidence>
<dbReference type="Proteomes" id="UP001283361">
    <property type="component" value="Unassembled WGS sequence"/>
</dbReference>
<feature type="region of interest" description="Disordered" evidence="6">
    <location>
        <begin position="657"/>
        <end position="776"/>
    </location>
</feature>
<feature type="region of interest" description="Disordered" evidence="6">
    <location>
        <begin position="123"/>
        <end position="275"/>
    </location>
</feature>
<dbReference type="SUPFAM" id="SSF56784">
    <property type="entry name" value="HAD-like"/>
    <property type="match status" value="1"/>
</dbReference>
<comment type="cofactor">
    <cofactor evidence="2">
        <name>Mg(2+)</name>
        <dbReference type="ChEBI" id="CHEBI:18420"/>
    </cofactor>
</comment>
<dbReference type="Pfam" id="PF16876">
    <property type="entry name" value="Lipin_mid"/>
    <property type="match status" value="1"/>
</dbReference>
<feature type="compositionally biased region" description="Low complexity" evidence="6">
    <location>
        <begin position="1607"/>
        <end position="1634"/>
    </location>
</feature>
<feature type="compositionally biased region" description="Low complexity" evidence="6">
    <location>
        <begin position="226"/>
        <end position="237"/>
    </location>
</feature>
<feature type="compositionally biased region" description="Low complexity" evidence="6">
    <location>
        <begin position="657"/>
        <end position="676"/>
    </location>
</feature>
<sequence length="1658" mass="179684">MSLAFVGRIVQSLKGFYNGINPATLTGAIDVVIVKQPDGTYHSSPFHVRFGKLGVLRSREKVVDIEINGEPIELQMKLGEAGEAFFVQEIESEEEEDVPAYLATSPLPHGESIMEAGVKDLHRQVEEEETPRASLEPTAFHPHPNHYKLHAKRGSQSSNSSSVAGSPRDPAGGAIHSTGSAAYLEIGANGKPRRKVLKKKKQYQKQSQQNQHQQSNAYHHHHHQKSGSGRSGLRSVSMPEGVSEEAVMFEMEESTSDESVNSYDDHGNAMPSGDALNMSPALLRLSSLHSTSSPNVPALDLDKAEDSTFQDMQLQGTTSHRRMSSFGNPSFMATPFSDPETSPIGSPRASRPSTPKSDTEVDKQHVEESQTSALMENSATWAWGMFPTNLEAALPQQAHQSGDDIEAASATEKAAAHTDVQIVDGKSSGGKEDDSDPTAKSSGGFMSIWNKTPSSSTQAASKTALEGIYLEDLTSMDDPEMARIYLGRPREKEEDTESGRGQSLPQSPNSVEGAIGGPSVSFTMSEVRHLGPVALSLCGGLHDSETLTLDKFMQKVVTFEDLAQNPNITSNPDLVVKIHDKFYNWTTAAPMVLSQIVFHKQLPDPAVKDLEKEHMPKKKKKKGWFSWGRSSEATEEDAMGAISTAADSTALTASATTAADVSGSASSTTVTSESAEQVGDVHASPMTSPGSTPPNSNKGTPRKNRLHRVIKEETTTSTETDTDLSEKEASTEGSKTISPAQGSTAATGTASGTTPTEGDSVAGNSVTLDLGCPEPLDDDELEMIQERRRRHSTLSDASNSGKTKRERFIKSLRLSSEQISKMGLREGHNEVMFSVTTQYQGTTRCMSNVYLWNHDDKIVISDIDGTITKSDVLGQIMPIIGRDWSQSGVAQLFTRIDQNGYKLIYLSARAIGQSRSTKDMLKSIRQGGLVLPNGPLFLNPTSLFSAFHREVILKNPEEFKISCLKDIADLFPNSPFIAGFGNKLNDVIAYRALDIPKSRIFTINPQGQLRHDLSLTFLSSYTDMSDLVDHLFPCRDHVDRGAASEFTGVSYWRDPIPTLSDAELALVKVGSKCRRNSDKTVINVDARNPSDCTSSHVAKDLVEGNQIWRAVETDKEREAEIVYISSKNRGKSCVVNGSYYVSMDMIDGCDAADKIVCLDSLADEPNKNFISFDQPDPAEVDGTLFNVPVVGRDKNLEMESRNDVSSIFLDASECEGCSVQLAHGPTDGQQLELNELNSCLPFQDLEMKSTVPETAEQSADNSLVCSDAQIKDKALCVNGARVNPDSLEPLKGLKVQTDFSPSDKNNCHSVDENFEHTSINVNRNNNILIFSEDAMTENNECFRYDPIGLSMASYRSSGVVCHCLRSCRKSSLISIENVAAIPSEPSTSPCKESLAVTTSPSSPIHILSPSSSKSSVSSFFSLVPDGEQFWDDILLCDNCASYDSEQDICANVPDQCFEKNIVGSSTTDSGWSDGECMLSQSSGMESEASFSKAADSCLCQVCGCAEKAYQKINSGPFSPMWDWTFPTVEDVNLASDPSIIRDPGDYSLGAPVTDSPCLNKTFSSTADNSNRYVMCGEQSDSPGSIVTASQSPAIKTGESSSGDQAKSKLGSRSSSPSRPSSSSQPSLTLSNSASTQQNTQPVVTLFNHSLNFWKMEID</sequence>
<comment type="catalytic activity">
    <reaction evidence="1">
        <text>a 1,2-diacyl-sn-glycero-3-phosphate + H2O = a 1,2-diacyl-sn-glycerol + phosphate</text>
        <dbReference type="Rhea" id="RHEA:27429"/>
        <dbReference type="ChEBI" id="CHEBI:15377"/>
        <dbReference type="ChEBI" id="CHEBI:17815"/>
        <dbReference type="ChEBI" id="CHEBI:43474"/>
        <dbReference type="ChEBI" id="CHEBI:58608"/>
        <dbReference type="EC" id="3.1.3.4"/>
    </reaction>
    <physiologicalReaction direction="left-to-right" evidence="1">
        <dbReference type="Rhea" id="RHEA:27430"/>
    </physiologicalReaction>
</comment>
<feature type="compositionally biased region" description="Polar residues" evidence="6">
    <location>
        <begin position="499"/>
        <end position="510"/>
    </location>
</feature>
<dbReference type="SMART" id="SM00775">
    <property type="entry name" value="LNS2"/>
    <property type="match status" value="1"/>
</dbReference>
<feature type="compositionally biased region" description="Basic residues" evidence="6">
    <location>
        <begin position="191"/>
        <end position="203"/>
    </location>
</feature>
<dbReference type="PANTHER" id="PTHR12181:SF12">
    <property type="entry name" value="PHOSPHATIDATE PHOSPHATASE"/>
    <property type="match status" value="1"/>
</dbReference>
<feature type="compositionally biased region" description="Polar residues" evidence="6">
    <location>
        <begin position="685"/>
        <end position="699"/>
    </location>
</feature>
<feature type="compositionally biased region" description="Low complexity" evidence="6">
    <location>
        <begin position="204"/>
        <end position="217"/>
    </location>
</feature>
<proteinExistence type="inferred from homology"/>
<feature type="region of interest" description="Disordered" evidence="6">
    <location>
        <begin position="1575"/>
        <end position="1640"/>
    </location>
</feature>
<name>A0AAE1CP87_9GAST</name>
<feature type="compositionally biased region" description="Polar residues" evidence="6">
    <location>
        <begin position="1578"/>
        <end position="1604"/>
    </location>
</feature>
<evidence type="ECO:0000256" key="4">
    <source>
        <dbReference type="ARBA" id="ARBA00012638"/>
    </source>
</evidence>
<protein>
    <recommendedName>
        <fullName evidence="4">phosphatidate phosphatase</fullName>
        <ecNumber evidence="4">3.1.3.4</ecNumber>
    </recommendedName>
</protein>
<dbReference type="Pfam" id="PF08235">
    <property type="entry name" value="LNS2"/>
    <property type="match status" value="1"/>
</dbReference>
<feature type="compositionally biased region" description="Basic and acidic residues" evidence="6">
    <location>
        <begin position="357"/>
        <end position="368"/>
    </location>
</feature>
<evidence type="ECO:0000256" key="1">
    <source>
        <dbReference type="ARBA" id="ARBA00001180"/>
    </source>
</evidence>
<feature type="region of interest" description="Disordered" evidence="6">
    <location>
        <begin position="788"/>
        <end position="807"/>
    </location>
</feature>
<feature type="compositionally biased region" description="Basic residues" evidence="6">
    <location>
        <begin position="143"/>
        <end position="153"/>
    </location>
</feature>
<feature type="compositionally biased region" description="Low complexity" evidence="6">
    <location>
        <begin position="738"/>
        <end position="756"/>
    </location>
</feature>
<evidence type="ECO:0000256" key="2">
    <source>
        <dbReference type="ARBA" id="ARBA00001946"/>
    </source>
</evidence>
<dbReference type="InterPro" id="IPR026058">
    <property type="entry name" value="LIPIN"/>
</dbReference>
<dbReference type="EMBL" id="JAWDGP010007343">
    <property type="protein sequence ID" value="KAK3724561.1"/>
    <property type="molecule type" value="Genomic_DNA"/>
</dbReference>
<feature type="domain" description="LNS2/PITP" evidence="7">
    <location>
        <begin position="858"/>
        <end position="1012"/>
    </location>
</feature>
<evidence type="ECO:0000313" key="9">
    <source>
        <dbReference type="Proteomes" id="UP001283361"/>
    </source>
</evidence>
<dbReference type="GO" id="GO:0045944">
    <property type="term" value="P:positive regulation of transcription by RNA polymerase II"/>
    <property type="evidence" value="ECO:0007669"/>
    <property type="project" value="TreeGrafter"/>
</dbReference>
<dbReference type="GO" id="GO:0019432">
    <property type="term" value="P:triglyceride biosynthetic process"/>
    <property type="evidence" value="ECO:0007669"/>
    <property type="project" value="TreeGrafter"/>
</dbReference>
<evidence type="ECO:0000313" key="8">
    <source>
        <dbReference type="EMBL" id="KAK3724561.1"/>
    </source>
</evidence>
<dbReference type="InterPro" id="IPR013209">
    <property type="entry name" value="LNS2"/>
</dbReference>
<feature type="region of interest" description="Disordered" evidence="6">
    <location>
        <begin position="489"/>
        <end position="515"/>
    </location>
</feature>
<dbReference type="InterPro" id="IPR036412">
    <property type="entry name" value="HAD-like_sf"/>
</dbReference>
<dbReference type="GO" id="GO:0032869">
    <property type="term" value="P:cellular response to insulin stimulus"/>
    <property type="evidence" value="ECO:0007669"/>
    <property type="project" value="TreeGrafter"/>
</dbReference>
<feature type="compositionally biased region" description="Low complexity" evidence="6">
    <location>
        <begin position="155"/>
        <end position="166"/>
    </location>
</feature>
<keyword evidence="5" id="KW-0378">Hydrolase</keyword>
<feature type="region of interest" description="Disordered" evidence="6">
    <location>
        <begin position="396"/>
        <end position="456"/>
    </location>
</feature>
<reference evidence="8" key="1">
    <citation type="journal article" date="2023" name="G3 (Bethesda)">
        <title>A reference genome for the long-term kleptoplast-retaining sea slug Elysia crispata morphotype clarki.</title>
        <authorList>
            <person name="Eastman K.E."/>
            <person name="Pendleton A.L."/>
            <person name="Shaikh M.A."/>
            <person name="Suttiyut T."/>
            <person name="Ogas R."/>
            <person name="Tomko P."/>
            <person name="Gavelis G."/>
            <person name="Widhalm J.R."/>
            <person name="Wisecaver J.H."/>
        </authorList>
    </citation>
    <scope>NUCLEOTIDE SEQUENCE</scope>
    <source>
        <strain evidence="8">ECLA1</strain>
    </source>
</reference>
<dbReference type="GO" id="GO:0008195">
    <property type="term" value="F:phosphatidate phosphatase activity"/>
    <property type="evidence" value="ECO:0007669"/>
    <property type="project" value="UniProtKB-EC"/>
</dbReference>
<comment type="caution">
    <text evidence="8">The sequence shown here is derived from an EMBL/GenBank/DDBJ whole genome shotgun (WGS) entry which is preliminary data.</text>
</comment>
<comment type="similarity">
    <text evidence="3">Belongs to the lipin family.</text>
</comment>
<gene>
    <name evidence="8" type="ORF">RRG08_036539</name>
</gene>
<dbReference type="GO" id="GO:0009062">
    <property type="term" value="P:fatty acid catabolic process"/>
    <property type="evidence" value="ECO:0007669"/>
    <property type="project" value="TreeGrafter"/>
</dbReference>
<dbReference type="Pfam" id="PF04571">
    <property type="entry name" value="Lipin_N"/>
    <property type="match status" value="1"/>
</dbReference>
<keyword evidence="9" id="KW-1185">Reference proteome</keyword>
<dbReference type="InterPro" id="IPR007651">
    <property type="entry name" value="Lipin_N"/>
</dbReference>
<dbReference type="EC" id="3.1.3.4" evidence="4"/>
<feature type="region of interest" description="Disordered" evidence="6">
    <location>
        <begin position="316"/>
        <end position="372"/>
    </location>
</feature>
<accession>A0AAE1CP87</accession>
<dbReference type="InterPro" id="IPR031703">
    <property type="entry name" value="Lipin_mid"/>
</dbReference>
<dbReference type="GO" id="GO:0003713">
    <property type="term" value="F:transcription coactivator activity"/>
    <property type="evidence" value="ECO:0007669"/>
    <property type="project" value="TreeGrafter"/>
</dbReference>
<evidence type="ECO:0000259" key="7">
    <source>
        <dbReference type="SMART" id="SM00775"/>
    </source>
</evidence>